<evidence type="ECO:0000256" key="1">
    <source>
        <dbReference type="ARBA" id="ARBA00010021"/>
    </source>
</evidence>
<dbReference type="EMBL" id="BDUF01000029">
    <property type="protein sequence ID" value="GAX89721.1"/>
    <property type="molecule type" value="Genomic_DNA"/>
</dbReference>
<evidence type="ECO:0000259" key="2">
    <source>
        <dbReference type="Pfam" id="PF01977"/>
    </source>
</evidence>
<keyword evidence="6" id="KW-1185">Reference proteome</keyword>
<dbReference type="FunFam" id="3.40.1670.10:FF:000002">
    <property type="entry name" value="Menaquinone biosynthesis decarboxylase"/>
    <property type="match status" value="1"/>
</dbReference>
<dbReference type="Proteomes" id="UP000217785">
    <property type="component" value="Unassembled WGS sequence"/>
</dbReference>
<proteinExistence type="inferred from homology"/>
<evidence type="ECO:0000259" key="4">
    <source>
        <dbReference type="Pfam" id="PF20696"/>
    </source>
</evidence>
<dbReference type="InterPro" id="IPR049383">
    <property type="entry name" value="UbiD-like_N"/>
</dbReference>
<dbReference type="PANTHER" id="PTHR30108">
    <property type="entry name" value="3-OCTAPRENYL-4-HYDROXYBENZOATE CARBOXY-LYASE-RELATED"/>
    <property type="match status" value="1"/>
</dbReference>
<dbReference type="GO" id="GO:0005829">
    <property type="term" value="C:cytosol"/>
    <property type="evidence" value="ECO:0007669"/>
    <property type="project" value="TreeGrafter"/>
</dbReference>
<comment type="similarity">
    <text evidence="1">Belongs to the UbiD family.</text>
</comment>
<organism evidence="5 6">
    <name type="scientific">Effusibacillus lacus</name>
    <dbReference type="NCBI Taxonomy" id="1348429"/>
    <lineage>
        <taxon>Bacteria</taxon>
        <taxon>Bacillati</taxon>
        <taxon>Bacillota</taxon>
        <taxon>Bacilli</taxon>
        <taxon>Bacillales</taxon>
        <taxon>Alicyclobacillaceae</taxon>
        <taxon>Effusibacillus</taxon>
    </lineage>
</organism>
<evidence type="ECO:0000313" key="6">
    <source>
        <dbReference type="Proteomes" id="UP000217785"/>
    </source>
</evidence>
<feature type="domain" description="3-octaprenyl-4-hydroxybenzoate carboxy-lyase-like Rift-related" evidence="2">
    <location>
        <begin position="120"/>
        <end position="319"/>
    </location>
</feature>
<reference evidence="6" key="1">
    <citation type="submission" date="2017-07" db="EMBL/GenBank/DDBJ databases">
        <title>Draft genome sequence of Effusibacillus lacus strain skLN1.</title>
        <authorList>
            <person name="Watanabe M."/>
            <person name="Kojima H."/>
            <person name="Fukui M."/>
        </authorList>
    </citation>
    <scope>NUCLEOTIDE SEQUENCE [LARGE SCALE GENOMIC DNA]</scope>
    <source>
        <strain evidence="6">skLN1</strain>
    </source>
</reference>
<gene>
    <name evidence="5" type="ORF">EFBL_1346</name>
</gene>
<dbReference type="SUPFAM" id="SSF143968">
    <property type="entry name" value="UbiD C-terminal domain-like"/>
    <property type="match status" value="1"/>
</dbReference>
<dbReference type="InterPro" id="IPR048304">
    <property type="entry name" value="UbiD_Rift_dom"/>
</dbReference>
<dbReference type="NCBIfam" id="TIGR00148">
    <property type="entry name" value="UbiD family decarboxylase"/>
    <property type="match status" value="1"/>
</dbReference>
<dbReference type="InterPro" id="IPR002830">
    <property type="entry name" value="UbiD"/>
</dbReference>
<dbReference type="InterPro" id="IPR049381">
    <property type="entry name" value="UbiD-like_C"/>
</dbReference>
<dbReference type="SUPFAM" id="SSF50475">
    <property type="entry name" value="FMN-binding split barrel"/>
    <property type="match status" value="1"/>
</dbReference>
<dbReference type="GO" id="GO:0006744">
    <property type="term" value="P:ubiquinone biosynthetic process"/>
    <property type="evidence" value="ECO:0007669"/>
    <property type="project" value="TreeGrafter"/>
</dbReference>
<accession>A0A292YLD4</accession>
<dbReference type="OrthoDB" id="9809841at2"/>
<protein>
    <submittedName>
        <fullName evidence="5">Menaquinone biosynthesis decarboxylase</fullName>
    </submittedName>
</protein>
<dbReference type="NCBIfam" id="TIGR03701">
    <property type="entry name" value="mena_SCO4490"/>
    <property type="match status" value="1"/>
</dbReference>
<dbReference type="RefSeq" id="WP_096181417.1">
    <property type="nucleotide sequence ID" value="NZ_BDUF01000029.1"/>
</dbReference>
<dbReference type="GO" id="GO:0008694">
    <property type="term" value="F:4-hydroxy-3-polyprenylbenzoate decarboxylase activity"/>
    <property type="evidence" value="ECO:0007669"/>
    <property type="project" value="TreeGrafter"/>
</dbReference>
<dbReference type="Gene3D" id="3.40.1670.10">
    <property type="entry name" value="UbiD C-terminal domain-like"/>
    <property type="match status" value="1"/>
</dbReference>
<dbReference type="AlphaFoldDB" id="A0A292YLD4"/>
<sequence>MGYRDLRHFIDALESKGMLVRVREEVDPYLEITEITDRVSKAAGPALLFENVKGSDMPVLINAFGSFDRTKLAFEIEDFDDIGREIMRFMEMPTGSASLLGKLKQLPKLAELGSFLPKTVAKAPCQEVVLTGDEVDLDKFPILTCWPDDGGKFITLPLVFTKDPVTGKRNCGMYRMQVFDKRTTGMHWQLHKVGAEHHRRAGELKKDKLEVAVAIGSDPAVMYSAIAPVPPEIDEMILAGFLRKEAVEMVKCKTVDVEVPANAEIVLEGYVIPGELRDEGPFGDHNGYYTPVEPYPVFHITAITHRRNPIYATTIVGKPPMEDCYLGKLTERIFLPPLRMVVPEVVDLSLPWEGVFHNCAIVSIRKRFPGHAKKVMSALWGMGQMTWTKCIIVVDDDVDVQNHSYVAWRVFGNVDAKRDIMIVEGPVDSLDHASPLPNLGSKIGIDGTRKWKEEGYTRVWPDEIWMNKETVELVDRKWNKYGIKL</sequence>
<evidence type="ECO:0000259" key="3">
    <source>
        <dbReference type="Pfam" id="PF20695"/>
    </source>
</evidence>
<dbReference type="Pfam" id="PF01977">
    <property type="entry name" value="UbiD"/>
    <property type="match status" value="1"/>
</dbReference>
<evidence type="ECO:0000313" key="5">
    <source>
        <dbReference type="EMBL" id="GAX89721.1"/>
    </source>
</evidence>
<dbReference type="Pfam" id="PF20695">
    <property type="entry name" value="UbiD_N"/>
    <property type="match status" value="1"/>
</dbReference>
<dbReference type="Pfam" id="PF20696">
    <property type="entry name" value="UbiD_C"/>
    <property type="match status" value="1"/>
</dbReference>
<dbReference type="Gene3D" id="1.20.5.570">
    <property type="entry name" value="Single helix bin"/>
    <property type="match status" value="1"/>
</dbReference>
<feature type="domain" description="3-octaprenyl-4-hydroxybenzoate carboxy-lyase-like N-terminal" evidence="3">
    <location>
        <begin position="10"/>
        <end position="84"/>
    </location>
</feature>
<name>A0A292YLD4_9BACL</name>
<feature type="domain" description="3-octaprenyl-4-hydroxybenzoate carboxy-lyase-like C-terminal" evidence="4">
    <location>
        <begin position="324"/>
        <end position="446"/>
    </location>
</feature>
<dbReference type="PANTHER" id="PTHR30108:SF17">
    <property type="entry name" value="FERULIC ACID DECARBOXYLASE 1"/>
    <property type="match status" value="1"/>
</dbReference>
<comment type="caution">
    <text evidence="5">The sequence shown here is derived from an EMBL/GenBank/DDBJ whole genome shotgun (WGS) entry which is preliminary data.</text>
</comment>
<dbReference type="InterPro" id="IPR022390">
    <property type="entry name" value="HBDC"/>
</dbReference>